<name>A0ABX0K0J7_9PROT</name>
<protein>
    <submittedName>
        <fullName evidence="2">Uncharacterized protein</fullName>
    </submittedName>
</protein>
<evidence type="ECO:0000313" key="3">
    <source>
        <dbReference type="Proteomes" id="UP000631653"/>
    </source>
</evidence>
<feature type="transmembrane region" description="Helical" evidence="1">
    <location>
        <begin position="45"/>
        <end position="65"/>
    </location>
</feature>
<sequence>MRQIKRSPISTIAVVRILAVTVGVLMLLSALRFATALPDVMPGNAAGMLALVTLGTLLIVGAIWLGI</sequence>
<dbReference type="Proteomes" id="UP000631653">
    <property type="component" value="Unassembled WGS sequence"/>
</dbReference>
<reference evidence="2 3" key="1">
    <citation type="journal article" date="2020" name="Int. J. Syst. Evol. Microbiol.">
        <title>Novel acetic acid bacteria from cider fermentations: Acetobacter conturbans sp. nov. and Acetobacter fallax sp. nov.</title>
        <authorList>
            <person name="Sombolestani A.S."/>
            <person name="Cleenwerck I."/>
            <person name="Cnockaert M."/>
            <person name="Borremans W."/>
            <person name="Wieme A.D."/>
            <person name="De Vuyst L."/>
            <person name="Vandamme P."/>
        </authorList>
    </citation>
    <scope>NUCLEOTIDE SEQUENCE [LARGE SCALE GENOMIC DNA]</scope>
    <source>
        <strain evidence="2 3">LMG 1627</strain>
    </source>
</reference>
<evidence type="ECO:0000256" key="1">
    <source>
        <dbReference type="SAM" id="Phobius"/>
    </source>
</evidence>
<comment type="caution">
    <text evidence="2">The sequence shown here is derived from an EMBL/GenBank/DDBJ whole genome shotgun (WGS) entry which is preliminary data.</text>
</comment>
<gene>
    <name evidence="2" type="ORF">GOB81_06160</name>
</gene>
<feature type="transmembrane region" description="Helical" evidence="1">
    <location>
        <begin position="12"/>
        <end position="33"/>
    </location>
</feature>
<accession>A0ABX0K0J7</accession>
<organism evidence="2 3">
    <name type="scientific">Acetobacter conturbans</name>
    <dbReference type="NCBI Taxonomy" id="1737472"/>
    <lineage>
        <taxon>Bacteria</taxon>
        <taxon>Pseudomonadati</taxon>
        <taxon>Pseudomonadota</taxon>
        <taxon>Alphaproteobacteria</taxon>
        <taxon>Acetobacterales</taxon>
        <taxon>Acetobacteraceae</taxon>
        <taxon>Acetobacter</taxon>
    </lineage>
</organism>
<evidence type="ECO:0000313" key="2">
    <source>
        <dbReference type="EMBL" id="NHN88210.1"/>
    </source>
</evidence>
<keyword evidence="1" id="KW-1133">Transmembrane helix</keyword>
<proteinExistence type="predicted"/>
<keyword evidence="3" id="KW-1185">Reference proteome</keyword>
<keyword evidence="1" id="KW-0472">Membrane</keyword>
<keyword evidence="1" id="KW-0812">Transmembrane</keyword>
<dbReference type="RefSeq" id="WP_173569482.1">
    <property type="nucleotide sequence ID" value="NZ_WOSY01000004.1"/>
</dbReference>
<dbReference type="EMBL" id="WOSY01000004">
    <property type="protein sequence ID" value="NHN88210.1"/>
    <property type="molecule type" value="Genomic_DNA"/>
</dbReference>